<name>A0AAN9Q6K1_CANGL</name>
<reference evidence="2 3" key="1">
    <citation type="submission" date="2024-01" db="EMBL/GenBank/DDBJ databases">
        <title>The genomes of 5 underutilized Papilionoideae crops provide insights into root nodulation and disease resistanc.</title>
        <authorList>
            <person name="Jiang F."/>
        </authorList>
    </citation>
    <scope>NUCLEOTIDE SEQUENCE [LARGE SCALE GENOMIC DNA]</scope>
    <source>
        <strain evidence="2">LVBAO_FW01</strain>
        <tissue evidence="2">Leaves</tissue>
    </source>
</reference>
<feature type="transmembrane region" description="Helical" evidence="1">
    <location>
        <begin position="12"/>
        <end position="29"/>
    </location>
</feature>
<keyword evidence="1" id="KW-0472">Membrane</keyword>
<evidence type="ECO:0000313" key="2">
    <source>
        <dbReference type="EMBL" id="KAK7324006.1"/>
    </source>
</evidence>
<protein>
    <submittedName>
        <fullName evidence="2">Uncharacterized protein</fullName>
    </submittedName>
</protein>
<sequence length="227" mass="26647">MHWFPPSSSPTLISFFKLFMIFFFFDIYSKAKFKLNFFHSLGRRNFERKNEKDLLCELQGGAPCSLELADLCSLRHRRSRSSGVLRAERSYFQRSLRRLVKVLHPPNSHSKKVRVFGQFYLPISLFMLEIVALMAWFGKKSQRRLYVDFNNRPYDKLPEGSREKLWSPVPIASMTSYGQSYLYFQKPPGLTYGFQHLLISGEENDLTWKRSNLTKFGSNSHRVGFFG</sequence>
<gene>
    <name evidence="2" type="ORF">VNO77_27511</name>
</gene>
<evidence type="ECO:0000256" key="1">
    <source>
        <dbReference type="SAM" id="Phobius"/>
    </source>
</evidence>
<dbReference type="EMBL" id="JAYMYQ010000006">
    <property type="protein sequence ID" value="KAK7324006.1"/>
    <property type="molecule type" value="Genomic_DNA"/>
</dbReference>
<accession>A0AAN9Q6K1</accession>
<feature type="transmembrane region" description="Helical" evidence="1">
    <location>
        <begin position="119"/>
        <end position="138"/>
    </location>
</feature>
<comment type="caution">
    <text evidence="2">The sequence shown here is derived from an EMBL/GenBank/DDBJ whole genome shotgun (WGS) entry which is preliminary data.</text>
</comment>
<dbReference type="AlphaFoldDB" id="A0AAN9Q6K1"/>
<keyword evidence="1" id="KW-1133">Transmembrane helix</keyword>
<dbReference type="Proteomes" id="UP001367508">
    <property type="component" value="Unassembled WGS sequence"/>
</dbReference>
<keyword evidence="3" id="KW-1185">Reference proteome</keyword>
<keyword evidence="1" id="KW-0812">Transmembrane</keyword>
<evidence type="ECO:0000313" key="3">
    <source>
        <dbReference type="Proteomes" id="UP001367508"/>
    </source>
</evidence>
<proteinExistence type="predicted"/>
<organism evidence="2 3">
    <name type="scientific">Canavalia gladiata</name>
    <name type="common">Sword bean</name>
    <name type="synonym">Dolichos gladiatus</name>
    <dbReference type="NCBI Taxonomy" id="3824"/>
    <lineage>
        <taxon>Eukaryota</taxon>
        <taxon>Viridiplantae</taxon>
        <taxon>Streptophyta</taxon>
        <taxon>Embryophyta</taxon>
        <taxon>Tracheophyta</taxon>
        <taxon>Spermatophyta</taxon>
        <taxon>Magnoliopsida</taxon>
        <taxon>eudicotyledons</taxon>
        <taxon>Gunneridae</taxon>
        <taxon>Pentapetalae</taxon>
        <taxon>rosids</taxon>
        <taxon>fabids</taxon>
        <taxon>Fabales</taxon>
        <taxon>Fabaceae</taxon>
        <taxon>Papilionoideae</taxon>
        <taxon>50 kb inversion clade</taxon>
        <taxon>NPAAA clade</taxon>
        <taxon>indigoferoid/millettioid clade</taxon>
        <taxon>Phaseoleae</taxon>
        <taxon>Canavalia</taxon>
    </lineage>
</organism>